<gene>
    <name evidence="2" type="ORF">H9X81_10300</name>
</gene>
<name>A0ABS2GRE8_9FIRM</name>
<dbReference type="EMBL" id="JACSNR010000010">
    <property type="protein sequence ID" value="MBM6924073.1"/>
    <property type="molecule type" value="Genomic_DNA"/>
</dbReference>
<keyword evidence="3" id="KW-1185">Reference proteome</keyword>
<accession>A0ABS2GRE8</accession>
<dbReference type="Pfam" id="PF14191">
    <property type="entry name" value="YodL"/>
    <property type="match status" value="1"/>
</dbReference>
<comment type="caution">
    <text evidence="2">The sequence shown here is derived from an EMBL/GenBank/DDBJ whole genome shotgun (WGS) entry which is preliminary data.</text>
</comment>
<dbReference type="InterPro" id="IPR025923">
    <property type="entry name" value="YodL-like_dom"/>
</dbReference>
<feature type="domain" description="YodL-like" evidence="1">
    <location>
        <begin position="446"/>
        <end position="543"/>
    </location>
</feature>
<reference evidence="2 3" key="1">
    <citation type="journal article" date="2021" name="Sci. Rep.">
        <title>The distribution of antibiotic resistance genes in chicken gut microbiota commensals.</title>
        <authorList>
            <person name="Juricova H."/>
            <person name="Matiasovicova J."/>
            <person name="Kubasova T."/>
            <person name="Cejkova D."/>
            <person name="Rychlik I."/>
        </authorList>
    </citation>
    <scope>NUCLEOTIDE SEQUENCE [LARGE SCALE GENOMIC DNA]</scope>
    <source>
        <strain evidence="2 3">An564</strain>
    </source>
</reference>
<dbReference type="Proteomes" id="UP000724149">
    <property type="component" value="Unassembled WGS sequence"/>
</dbReference>
<evidence type="ECO:0000313" key="3">
    <source>
        <dbReference type="Proteomes" id="UP000724149"/>
    </source>
</evidence>
<protein>
    <recommendedName>
        <fullName evidence="1">YodL-like domain-containing protein</fullName>
    </recommendedName>
</protein>
<organism evidence="2 3">
    <name type="scientific">Hydrogenoanaerobacterium saccharovorans</name>
    <dbReference type="NCBI Taxonomy" id="474960"/>
    <lineage>
        <taxon>Bacteria</taxon>
        <taxon>Bacillati</taxon>
        <taxon>Bacillota</taxon>
        <taxon>Clostridia</taxon>
        <taxon>Eubacteriales</taxon>
        <taxon>Oscillospiraceae</taxon>
        <taxon>Hydrogenoanaerobacterium</taxon>
    </lineage>
</organism>
<evidence type="ECO:0000313" key="2">
    <source>
        <dbReference type="EMBL" id="MBM6924073.1"/>
    </source>
</evidence>
<sequence length="548" mass="62027">MKHFERIAERCYSCYEDLSLQEKIDVIARTFGYNTGTITTSPCSGKWRGTSDVSILFDSGIKLFLGNALTPKSKTKQLQTKMVDASLMWYNPKITEITKQLAYHSLLFQERADNACSMALGLKPYRLLSVELSTGANGYIGWYYVVIEVEGEILAHIETGLNYAIRDAKTDAPNYRNYFIAGGLNEADFVYNSCGFSTKIKAPYCLPIGPEVLERAENCLRKRIAAESQEKHSWGFYIIPDIKTWAVPSVPQSRSPLEHYKTFEEAKARFIELRKQPCNLAENDVDSHGVPYAHLTLGIENMNGMSSIDILHVRGNRNFLVSDFSIIDQLRDDLDVMEILSKADHEIGFDMVRPYDLIDDTHKPGIGIPFSAWDNPYFNSDGHCEPYSVTGAGQKEAAVVCLTENQLEAVGYHRAGMAAQGRYLIMSNGENAFAVSTYHPGKRWLDIYQLKDQDNLNRVRFLSYEKFINSGEKVVCDNYASAYSGELEKTFTLEEIFYIFNMEIPDGFHGHSLSVSDVIVLEEDMKKTAWFVDSIGFREIPDFFGPEE</sequence>
<proteinExistence type="predicted"/>
<evidence type="ECO:0000259" key="1">
    <source>
        <dbReference type="Pfam" id="PF14191"/>
    </source>
</evidence>
<dbReference type="RefSeq" id="WP_204721743.1">
    <property type="nucleotide sequence ID" value="NZ_JACSNR010000010.1"/>
</dbReference>